<feature type="domain" description="Myb-like" evidence="8">
    <location>
        <begin position="80"/>
        <end position="119"/>
    </location>
</feature>
<evidence type="ECO:0000313" key="11">
    <source>
        <dbReference type="Proteomes" id="UP000682877"/>
    </source>
</evidence>
<gene>
    <name evidence="10" type="ORF">AARE701A_LOCUS20054</name>
</gene>
<proteinExistence type="predicted"/>
<feature type="domain" description="HTH myb-type" evidence="9">
    <location>
        <begin position="84"/>
        <end position="121"/>
    </location>
</feature>
<dbReference type="InterPro" id="IPR017930">
    <property type="entry name" value="Myb_dom"/>
</dbReference>
<feature type="domain" description="Myb-like" evidence="8">
    <location>
        <begin position="28"/>
        <end position="79"/>
    </location>
</feature>
<feature type="domain" description="Myb-like" evidence="8">
    <location>
        <begin position="140"/>
        <end position="191"/>
    </location>
</feature>
<name>A0A8S2B5J1_ARAAE</name>
<keyword evidence="6" id="KW-0539">Nucleus</keyword>
<evidence type="ECO:0000256" key="6">
    <source>
        <dbReference type="ARBA" id="ARBA00023242"/>
    </source>
</evidence>
<dbReference type="InterPro" id="IPR009057">
    <property type="entry name" value="Homeodomain-like_sf"/>
</dbReference>
<evidence type="ECO:0000256" key="3">
    <source>
        <dbReference type="ARBA" id="ARBA00023015"/>
    </source>
</evidence>
<feature type="domain" description="HTH myb-type" evidence="9">
    <location>
        <begin position="28"/>
        <end position="83"/>
    </location>
</feature>
<organism evidence="10 11">
    <name type="scientific">Arabidopsis arenosa</name>
    <name type="common">Sand rock-cress</name>
    <name type="synonym">Cardaminopsis arenosa</name>
    <dbReference type="NCBI Taxonomy" id="38785"/>
    <lineage>
        <taxon>Eukaryota</taxon>
        <taxon>Viridiplantae</taxon>
        <taxon>Streptophyta</taxon>
        <taxon>Embryophyta</taxon>
        <taxon>Tracheophyta</taxon>
        <taxon>Spermatophyta</taxon>
        <taxon>Magnoliopsida</taxon>
        <taxon>eudicotyledons</taxon>
        <taxon>Gunneridae</taxon>
        <taxon>Pentapetalae</taxon>
        <taxon>rosids</taxon>
        <taxon>malvids</taxon>
        <taxon>Brassicales</taxon>
        <taxon>Brassicaceae</taxon>
        <taxon>Camelineae</taxon>
        <taxon>Arabidopsis</taxon>
    </lineage>
</organism>
<keyword evidence="5" id="KW-0804">Transcription</keyword>
<dbReference type="GO" id="GO:0000981">
    <property type="term" value="F:DNA-binding transcription factor activity, RNA polymerase II-specific"/>
    <property type="evidence" value="ECO:0007669"/>
    <property type="project" value="TreeGrafter"/>
</dbReference>
<evidence type="ECO:0008006" key="12">
    <source>
        <dbReference type="Google" id="ProtNLM"/>
    </source>
</evidence>
<dbReference type="InterPro" id="IPR001005">
    <property type="entry name" value="SANT/Myb"/>
</dbReference>
<dbReference type="Gene3D" id="1.10.10.60">
    <property type="entry name" value="Homeodomain-like"/>
    <property type="match status" value="4"/>
</dbReference>
<feature type="domain" description="HTH myb-type" evidence="9">
    <location>
        <begin position="192"/>
        <end position="246"/>
    </location>
</feature>
<evidence type="ECO:0000256" key="1">
    <source>
        <dbReference type="ARBA" id="ARBA00004123"/>
    </source>
</evidence>
<evidence type="ECO:0000313" key="10">
    <source>
        <dbReference type="EMBL" id="CAE6204417.1"/>
    </source>
</evidence>
<dbReference type="PANTHER" id="PTHR45614:SF150">
    <property type="entry name" value="MYB-LIKE DNA-BINDING DOMAIN CONTAINING PROTEIN, EXPRESSED"/>
    <property type="match status" value="1"/>
</dbReference>
<dbReference type="PROSITE" id="PS51294">
    <property type="entry name" value="HTH_MYB"/>
    <property type="match status" value="4"/>
</dbReference>
<feature type="domain" description="Myb-like" evidence="8">
    <location>
        <begin position="192"/>
        <end position="242"/>
    </location>
</feature>
<feature type="domain" description="HTH myb-type" evidence="9">
    <location>
        <begin position="140"/>
        <end position="191"/>
    </location>
</feature>
<dbReference type="GO" id="GO:0000978">
    <property type="term" value="F:RNA polymerase II cis-regulatory region sequence-specific DNA binding"/>
    <property type="evidence" value="ECO:0007669"/>
    <property type="project" value="TreeGrafter"/>
</dbReference>
<sequence>MESTFQAFKRPSSNDFGENNALVRGMHHEKQEKKFWTPSEDLKLTELVATYGARRWNRLAEKMQGRTGRSCRIRWLNKVDPRINKTAFTDEEDAKILSAQRELGNQWTKIAKLLHRRTDIARPSSNDFGENNALVRGMHHERPKKKYWTPSEDLKLKRLVATYGPRRWNHIAEKMQVKSGKSCRFRWINQLDPRINKTAFNDEEEAKILSAQRELGNKWSKIAKLLHRRTANAVKNHWHQLMRKTSKKQTKEETNNLIKPSSSLPSEAKDTMEASYFKTNVPLKYIDFLGVGDS</sequence>
<accession>A0A8S2B5J1</accession>
<evidence type="ECO:0000259" key="9">
    <source>
        <dbReference type="PROSITE" id="PS51294"/>
    </source>
</evidence>
<comment type="subcellular location">
    <subcellularLocation>
        <location evidence="1">Nucleus</location>
    </subcellularLocation>
</comment>
<dbReference type="PROSITE" id="PS50090">
    <property type="entry name" value="MYB_LIKE"/>
    <property type="match status" value="4"/>
</dbReference>
<evidence type="ECO:0000256" key="2">
    <source>
        <dbReference type="ARBA" id="ARBA00022737"/>
    </source>
</evidence>
<evidence type="ECO:0000256" key="4">
    <source>
        <dbReference type="ARBA" id="ARBA00023125"/>
    </source>
</evidence>
<dbReference type="SUPFAM" id="SSF46689">
    <property type="entry name" value="Homeodomain-like"/>
    <property type="match status" value="2"/>
</dbReference>
<keyword evidence="11" id="KW-1185">Reference proteome</keyword>
<dbReference type="Proteomes" id="UP000682877">
    <property type="component" value="Chromosome 7"/>
</dbReference>
<evidence type="ECO:0000259" key="8">
    <source>
        <dbReference type="PROSITE" id="PS50090"/>
    </source>
</evidence>
<keyword evidence="3" id="KW-0805">Transcription regulation</keyword>
<dbReference type="PANTHER" id="PTHR45614">
    <property type="entry name" value="MYB PROTEIN-RELATED"/>
    <property type="match status" value="1"/>
</dbReference>
<dbReference type="CDD" id="cd00167">
    <property type="entry name" value="SANT"/>
    <property type="match status" value="3"/>
</dbReference>
<evidence type="ECO:0000256" key="7">
    <source>
        <dbReference type="SAM" id="MobiDB-lite"/>
    </source>
</evidence>
<reference evidence="10" key="1">
    <citation type="submission" date="2021-01" db="EMBL/GenBank/DDBJ databases">
        <authorList>
            <person name="Bezrukov I."/>
        </authorList>
    </citation>
    <scope>NUCLEOTIDE SEQUENCE</scope>
</reference>
<protein>
    <recommendedName>
        <fullName evidence="12">MYB transcription factor</fullName>
    </recommendedName>
</protein>
<evidence type="ECO:0000256" key="5">
    <source>
        <dbReference type="ARBA" id="ARBA00023163"/>
    </source>
</evidence>
<keyword evidence="4" id="KW-0238">DNA-binding</keyword>
<feature type="region of interest" description="Disordered" evidence="7">
    <location>
        <begin position="243"/>
        <end position="266"/>
    </location>
</feature>
<dbReference type="SMART" id="SM00717">
    <property type="entry name" value="SANT"/>
    <property type="match status" value="4"/>
</dbReference>
<dbReference type="GO" id="GO:0005634">
    <property type="term" value="C:nucleus"/>
    <property type="evidence" value="ECO:0007669"/>
    <property type="project" value="UniProtKB-SubCell"/>
</dbReference>
<dbReference type="InterPro" id="IPR050560">
    <property type="entry name" value="MYB_TF"/>
</dbReference>
<feature type="compositionally biased region" description="Polar residues" evidence="7">
    <location>
        <begin position="255"/>
        <end position="265"/>
    </location>
</feature>
<dbReference type="AlphaFoldDB" id="A0A8S2B5J1"/>
<dbReference type="EMBL" id="LR999457">
    <property type="protein sequence ID" value="CAE6204417.1"/>
    <property type="molecule type" value="Genomic_DNA"/>
</dbReference>
<dbReference type="Pfam" id="PF13921">
    <property type="entry name" value="Myb_DNA-bind_6"/>
    <property type="match status" value="2"/>
</dbReference>
<keyword evidence="2" id="KW-0677">Repeat</keyword>